<dbReference type="InterPro" id="IPR004481">
    <property type="entry name" value="K/Na/Ca-exchanger"/>
</dbReference>
<keyword evidence="3 5" id="KW-1133">Transmembrane helix</keyword>
<feature type="transmembrane region" description="Helical" evidence="5">
    <location>
        <begin position="238"/>
        <end position="263"/>
    </location>
</feature>
<dbReference type="InterPro" id="IPR004837">
    <property type="entry name" value="NaCa_Exmemb"/>
</dbReference>
<comment type="subcellular location">
    <subcellularLocation>
        <location evidence="1">Membrane</location>
        <topology evidence="1">Multi-pass membrane protein</topology>
    </subcellularLocation>
</comment>
<evidence type="ECO:0000256" key="1">
    <source>
        <dbReference type="ARBA" id="ARBA00004141"/>
    </source>
</evidence>
<feature type="transmembrane region" description="Helical" evidence="5">
    <location>
        <begin position="169"/>
        <end position="186"/>
    </location>
</feature>
<evidence type="ECO:0000256" key="2">
    <source>
        <dbReference type="ARBA" id="ARBA00022692"/>
    </source>
</evidence>
<evidence type="ECO:0000256" key="5">
    <source>
        <dbReference type="SAM" id="Phobius"/>
    </source>
</evidence>
<sequence length="321" mass="33738">MLIPIIALILGLVVLIWSADRFIDGASGVASHLGMPPLLIGIVIVGFGTSAPELVVSALAALQHNPGLALGNAFGSNIANIALILATTTVIIPITVQSSILRKELPLLTGATLLSAILIWDLEISFVDGLIMLVALVGVMTWTTLESMKNEGDALAEEFTEELNEKKTSLGLSIFWLVFGLAALVGSSKSMVWGATEIALSLGVSEFVIGLTIVAVGTSLPELASSITAAKKGEHDIVVGNIIGSNLFNTLAVVGLAAVIRPFNPEANILSRDLPVTAGLTLALFFVCYRRGGAGKITRLEGSLLLLSYLGYYAWIFLSER</sequence>
<feature type="domain" description="Sodium/calcium exchanger membrane region" evidence="6">
    <location>
        <begin position="5"/>
        <end position="143"/>
    </location>
</feature>
<name>A0A7X1B9X7_9BACT</name>
<keyword evidence="2 5" id="KW-0812">Transmembrane</keyword>
<evidence type="ECO:0000313" key="8">
    <source>
        <dbReference type="Proteomes" id="UP000526501"/>
    </source>
</evidence>
<dbReference type="RefSeq" id="WP_185660885.1">
    <property type="nucleotide sequence ID" value="NZ_CAWPOO010000012.1"/>
</dbReference>
<dbReference type="Proteomes" id="UP000526501">
    <property type="component" value="Unassembled WGS sequence"/>
</dbReference>
<dbReference type="Pfam" id="PF01699">
    <property type="entry name" value="Na_Ca_ex"/>
    <property type="match status" value="2"/>
</dbReference>
<protein>
    <submittedName>
        <fullName evidence="7">Calcium/sodium antiporter</fullName>
    </submittedName>
</protein>
<keyword evidence="4 5" id="KW-0472">Membrane</keyword>
<accession>A0A7X1B9X7</accession>
<feature type="transmembrane region" description="Helical" evidence="5">
    <location>
        <begin position="74"/>
        <end position="96"/>
    </location>
</feature>
<proteinExistence type="predicted"/>
<gene>
    <name evidence="7" type="ORF">H5P27_13280</name>
</gene>
<feature type="transmembrane region" description="Helical" evidence="5">
    <location>
        <begin position="269"/>
        <end position="288"/>
    </location>
</feature>
<dbReference type="GO" id="GO:0006874">
    <property type="term" value="P:intracellular calcium ion homeostasis"/>
    <property type="evidence" value="ECO:0007669"/>
    <property type="project" value="TreeGrafter"/>
</dbReference>
<feature type="transmembrane region" description="Helical" evidence="5">
    <location>
        <begin position="116"/>
        <end position="139"/>
    </location>
</feature>
<dbReference type="NCBIfam" id="TIGR00367">
    <property type="entry name" value="calcium/sodium antiporter"/>
    <property type="match status" value="1"/>
</dbReference>
<dbReference type="GO" id="GO:0008273">
    <property type="term" value="F:calcium, potassium:sodium antiporter activity"/>
    <property type="evidence" value="ECO:0007669"/>
    <property type="project" value="TreeGrafter"/>
</dbReference>
<keyword evidence="8" id="KW-1185">Reference proteome</keyword>
<evidence type="ECO:0000259" key="6">
    <source>
        <dbReference type="Pfam" id="PF01699"/>
    </source>
</evidence>
<dbReference type="Gene3D" id="1.20.1420.30">
    <property type="entry name" value="NCX, central ion-binding region"/>
    <property type="match status" value="2"/>
</dbReference>
<dbReference type="InterPro" id="IPR044880">
    <property type="entry name" value="NCX_ion-bd_dom_sf"/>
</dbReference>
<dbReference type="GO" id="GO:0005886">
    <property type="term" value="C:plasma membrane"/>
    <property type="evidence" value="ECO:0007669"/>
    <property type="project" value="TreeGrafter"/>
</dbReference>
<evidence type="ECO:0000256" key="3">
    <source>
        <dbReference type="ARBA" id="ARBA00022989"/>
    </source>
</evidence>
<organism evidence="7 8">
    <name type="scientific">Pelagicoccus albus</name>
    <dbReference type="NCBI Taxonomy" id="415222"/>
    <lineage>
        <taxon>Bacteria</taxon>
        <taxon>Pseudomonadati</taxon>
        <taxon>Verrucomicrobiota</taxon>
        <taxon>Opitutia</taxon>
        <taxon>Puniceicoccales</taxon>
        <taxon>Pelagicoccaceae</taxon>
        <taxon>Pelagicoccus</taxon>
    </lineage>
</organism>
<dbReference type="AlphaFoldDB" id="A0A7X1B9X7"/>
<dbReference type="EMBL" id="JACHVC010000012">
    <property type="protein sequence ID" value="MBC2607020.1"/>
    <property type="molecule type" value="Genomic_DNA"/>
</dbReference>
<reference evidence="7 8" key="1">
    <citation type="submission" date="2020-07" db="EMBL/GenBank/DDBJ databases">
        <authorList>
            <person name="Feng X."/>
        </authorList>
    </citation>
    <scope>NUCLEOTIDE SEQUENCE [LARGE SCALE GENOMIC DNA]</scope>
    <source>
        <strain evidence="7 8">JCM23202</strain>
    </source>
</reference>
<comment type="caution">
    <text evidence="7">The sequence shown here is derived from an EMBL/GenBank/DDBJ whole genome shotgun (WGS) entry which is preliminary data.</text>
</comment>
<feature type="transmembrane region" description="Helical" evidence="5">
    <location>
        <begin position="37"/>
        <end position="62"/>
    </location>
</feature>
<evidence type="ECO:0000313" key="7">
    <source>
        <dbReference type="EMBL" id="MBC2607020.1"/>
    </source>
</evidence>
<evidence type="ECO:0000256" key="4">
    <source>
        <dbReference type="ARBA" id="ARBA00023136"/>
    </source>
</evidence>
<feature type="transmembrane region" description="Helical" evidence="5">
    <location>
        <begin position="300"/>
        <end position="318"/>
    </location>
</feature>
<dbReference type="GO" id="GO:0005262">
    <property type="term" value="F:calcium channel activity"/>
    <property type="evidence" value="ECO:0007669"/>
    <property type="project" value="TreeGrafter"/>
</dbReference>
<feature type="domain" description="Sodium/calcium exchanger membrane region" evidence="6">
    <location>
        <begin position="173"/>
        <end position="317"/>
    </location>
</feature>
<feature type="transmembrane region" description="Helical" evidence="5">
    <location>
        <begin position="198"/>
        <end position="217"/>
    </location>
</feature>
<dbReference type="PANTHER" id="PTHR10846">
    <property type="entry name" value="SODIUM/POTASSIUM/CALCIUM EXCHANGER"/>
    <property type="match status" value="1"/>
</dbReference>
<dbReference type="PANTHER" id="PTHR10846:SF8">
    <property type="entry name" value="INNER MEMBRANE PROTEIN YRBG"/>
    <property type="match status" value="1"/>
</dbReference>